<dbReference type="AlphaFoldDB" id="A0A418NGD9"/>
<dbReference type="Proteomes" id="UP000285092">
    <property type="component" value="Unassembled WGS sequence"/>
</dbReference>
<sequence length="157" mass="16025">MILSTARAGWQTTLADLALILFMVTAAAMAERPETADPVEVGSPVPARGEPLAIYRAAPNAPPLADWLAEQPRDARQNLTIIAHYVAGGNAEAAAAAVALASEAGAAGHSARIVVEPGPASELVAVLDFDGRASGTGIAETPVRTAPRAPQESDIGR</sequence>
<dbReference type="EMBL" id="QXFK01000018">
    <property type="protein sequence ID" value="RIV77129.1"/>
    <property type="molecule type" value="Genomic_DNA"/>
</dbReference>
<evidence type="ECO:0000313" key="3">
    <source>
        <dbReference type="Proteomes" id="UP000285092"/>
    </source>
</evidence>
<protein>
    <submittedName>
        <fullName evidence="2">Uncharacterized protein</fullName>
    </submittedName>
</protein>
<gene>
    <name evidence="2" type="ORF">D2V04_13570</name>
</gene>
<evidence type="ECO:0000313" key="2">
    <source>
        <dbReference type="EMBL" id="RIV77129.1"/>
    </source>
</evidence>
<accession>A0A418NGD9</accession>
<name>A0A418NGD9_9SPHN</name>
<reference evidence="2 3" key="1">
    <citation type="submission" date="2018-08" db="EMBL/GenBank/DDBJ databases">
        <title>Altererythrobacter sp.Ery1 and Ery12, the genome sequencing of novel strains in genus Alterythrobacter.</title>
        <authorList>
            <person name="Cheng H."/>
            <person name="Wu Y.-H."/>
            <person name="Fang C."/>
            <person name="Xu X.-W."/>
        </authorList>
    </citation>
    <scope>NUCLEOTIDE SEQUENCE [LARGE SCALE GENOMIC DNA]</scope>
    <source>
        <strain evidence="2 3">Ery1</strain>
    </source>
</reference>
<keyword evidence="3" id="KW-1185">Reference proteome</keyword>
<dbReference type="OrthoDB" id="7411269at2"/>
<dbReference type="RefSeq" id="WP_119514206.1">
    <property type="nucleotide sequence ID" value="NZ_QXFK01000018.1"/>
</dbReference>
<feature type="region of interest" description="Disordered" evidence="1">
    <location>
        <begin position="136"/>
        <end position="157"/>
    </location>
</feature>
<organism evidence="2 3">
    <name type="scientific">Pelagerythrobacter aerophilus</name>
    <dbReference type="NCBI Taxonomy" id="2306995"/>
    <lineage>
        <taxon>Bacteria</taxon>
        <taxon>Pseudomonadati</taxon>
        <taxon>Pseudomonadota</taxon>
        <taxon>Alphaproteobacteria</taxon>
        <taxon>Sphingomonadales</taxon>
        <taxon>Erythrobacteraceae</taxon>
        <taxon>Pelagerythrobacter</taxon>
    </lineage>
</organism>
<evidence type="ECO:0000256" key="1">
    <source>
        <dbReference type="SAM" id="MobiDB-lite"/>
    </source>
</evidence>
<comment type="caution">
    <text evidence="2">The sequence shown here is derived from an EMBL/GenBank/DDBJ whole genome shotgun (WGS) entry which is preliminary data.</text>
</comment>
<proteinExistence type="predicted"/>